<comment type="caution">
    <text evidence="1">The sequence shown here is derived from an EMBL/GenBank/DDBJ whole genome shotgun (WGS) entry which is preliminary data.</text>
</comment>
<protein>
    <submittedName>
        <fullName evidence="1">Uncharacterized protein</fullName>
    </submittedName>
</protein>
<name>A0AAN9RFB5_PHACN</name>
<gene>
    <name evidence="1" type="ORF">VNO80_13046</name>
</gene>
<proteinExistence type="predicted"/>
<accession>A0AAN9RFB5</accession>
<keyword evidence="2" id="KW-1185">Reference proteome</keyword>
<dbReference type="Proteomes" id="UP001374584">
    <property type="component" value="Unassembled WGS sequence"/>
</dbReference>
<dbReference type="AlphaFoldDB" id="A0AAN9RFB5"/>
<organism evidence="1 2">
    <name type="scientific">Phaseolus coccineus</name>
    <name type="common">Scarlet runner bean</name>
    <name type="synonym">Phaseolus multiflorus</name>
    <dbReference type="NCBI Taxonomy" id="3886"/>
    <lineage>
        <taxon>Eukaryota</taxon>
        <taxon>Viridiplantae</taxon>
        <taxon>Streptophyta</taxon>
        <taxon>Embryophyta</taxon>
        <taxon>Tracheophyta</taxon>
        <taxon>Spermatophyta</taxon>
        <taxon>Magnoliopsida</taxon>
        <taxon>eudicotyledons</taxon>
        <taxon>Gunneridae</taxon>
        <taxon>Pentapetalae</taxon>
        <taxon>rosids</taxon>
        <taxon>fabids</taxon>
        <taxon>Fabales</taxon>
        <taxon>Fabaceae</taxon>
        <taxon>Papilionoideae</taxon>
        <taxon>50 kb inversion clade</taxon>
        <taxon>NPAAA clade</taxon>
        <taxon>indigoferoid/millettioid clade</taxon>
        <taxon>Phaseoleae</taxon>
        <taxon>Phaseolus</taxon>
    </lineage>
</organism>
<dbReference type="EMBL" id="JAYMYR010000005">
    <property type="protein sequence ID" value="KAK7364413.1"/>
    <property type="molecule type" value="Genomic_DNA"/>
</dbReference>
<sequence>MAKAGMRGEGSIPAERKEYRCHVRPISMEKFQRFLLDPIELRNGNHRQTKKWFQIKKGLRWPNGGKLIPNSCTPSRAIQKLKDFPFTN</sequence>
<evidence type="ECO:0000313" key="2">
    <source>
        <dbReference type="Proteomes" id="UP001374584"/>
    </source>
</evidence>
<reference evidence="1 2" key="1">
    <citation type="submission" date="2024-01" db="EMBL/GenBank/DDBJ databases">
        <title>The genomes of 5 underutilized Papilionoideae crops provide insights into root nodulation and disease resistanc.</title>
        <authorList>
            <person name="Jiang F."/>
        </authorList>
    </citation>
    <scope>NUCLEOTIDE SEQUENCE [LARGE SCALE GENOMIC DNA]</scope>
    <source>
        <strain evidence="1">JINMINGXINNONG_FW02</strain>
        <tissue evidence="1">Leaves</tissue>
    </source>
</reference>
<evidence type="ECO:0000313" key="1">
    <source>
        <dbReference type="EMBL" id="KAK7364413.1"/>
    </source>
</evidence>